<dbReference type="RefSeq" id="WP_022865504.1">
    <property type="nucleotide sequence ID" value="NZ_CAUPGC010000016.1"/>
</dbReference>
<dbReference type="AlphaFoldDB" id="A0AB34X2Z6"/>
<feature type="compositionally biased region" description="Basic and acidic residues" evidence="1">
    <location>
        <begin position="54"/>
        <end position="66"/>
    </location>
</feature>
<accession>A0AB34X2Z6</accession>
<name>A0AB34X2Z6_9ACTO</name>
<reference evidence="2 3" key="1">
    <citation type="submission" date="2016-01" db="EMBL/GenBank/DDBJ databases">
        <authorList>
            <person name="Mitreva M."/>
            <person name="Pepin K.H."/>
            <person name="Mihindukulasuriya K.A."/>
            <person name="Fulton R."/>
            <person name="Fronick C."/>
            <person name="O'Laughlin M."/>
            <person name="Miner T."/>
            <person name="Herter B."/>
            <person name="Rosa B.A."/>
            <person name="Cordes M."/>
            <person name="Tomlinson C."/>
            <person name="Wollam A."/>
            <person name="Palsikar V.B."/>
            <person name="Mardis E.R."/>
            <person name="Wilson R.K."/>
        </authorList>
    </citation>
    <scope>NUCLEOTIDE SEQUENCE [LARGE SCALE GENOMIC DNA]</scope>
    <source>
        <strain evidence="2 3">DNF00696</strain>
    </source>
</reference>
<feature type="region of interest" description="Disordered" evidence="1">
    <location>
        <begin position="31"/>
        <end position="66"/>
    </location>
</feature>
<dbReference type="Pfam" id="PF11238">
    <property type="entry name" value="DUF3039"/>
    <property type="match status" value="1"/>
</dbReference>
<dbReference type="InterPro" id="IPR021400">
    <property type="entry name" value="DUF3039"/>
</dbReference>
<dbReference type="Proteomes" id="UP000070572">
    <property type="component" value="Unassembled WGS sequence"/>
</dbReference>
<organism evidence="2 3">
    <name type="scientific">Varibaculum cambriense</name>
    <dbReference type="NCBI Taxonomy" id="184870"/>
    <lineage>
        <taxon>Bacteria</taxon>
        <taxon>Bacillati</taxon>
        <taxon>Actinomycetota</taxon>
        <taxon>Actinomycetes</taxon>
        <taxon>Actinomycetales</taxon>
        <taxon>Actinomycetaceae</taxon>
        <taxon>Varibaculum</taxon>
    </lineage>
</organism>
<protein>
    <recommendedName>
        <fullName evidence="4">DUF3039 domain-containing protein</fullName>
    </recommendedName>
</protein>
<sequence length="134" mass="14809">MLSRSANIASAVPLKSKATDKNMSRVVKIESMEMRNGLSDPDRGQTEGGVGVLERPETRRQEPGDKDRYAHYVSAHRLATSRLTGQPVVALCGKVWVPTREVRNHPICPRCVEIKKEMDASGGPDWPFRGPGSR</sequence>
<proteinExistence type="predicted"/>
<comment type="caution">
    <text evidence="2">The sequence shown here is derived from an EMBL/GenBank/DDBJ whole genome shotgun (WGS) entry which is preliminary data.</text>
</comment>
<evidence type="ECO:0000313" key="3">
    <source>
        <dbReference type="Proteomes" id="UP000070572"/>
    </source>
</evidence>
<dbReference type="EMBL" id="LSDN01000008">
    <property type="protein sequence ID" value="KXB81523.1"/>
    <property type="molecule type" value="Genomic_DNA"/>
</dbReference>
<gene>
    <name evidence="2" type="ORF">HMPREF1862_00499</name>
</gene>
<evidence type="ECO:0000256" key="1">
    <source>
        <dbReference type="SAM" id="MobiDB-lite"/>
    </source>
</evidence>
<evidence type="ECO:0000313" key="2">
    <source>
        <dbReference type="EMBL" id="KXB81523.1"/>
    </source>
</evidence>
<evidence type="ECO:0008006" key="4">
    <source>
        <dbReference type="Google" id="ProtNLM"/>
    </source>
</evidence>